<reference evidence="13 14" key="1">
    <citation type="journal article" date="2011" name="Genome Biol.">
        <title>Comparative genome sequence analysis underscores mycoparasitism as the ancestral life style of Trichoderma.</title>
        <authorList>
            <person name="Kubicek C.P."/>
            <person name="Herrera-Estrella A."/>
            <person name="Seidl-Seiboth V."/>
            <person name="Martinez D.A."/>
            <person name="Druzhinina I.S."/>
            <person name="Thon M."/>
            <person name="Zeilinger S."/>
            <person name="Casas-Flores S."/>
            <person name="Horwitz B.A."/>
            <person name="Mukherjee P.K."/>
            <person name="Mukherjee M."/>
            <person name="Kredics L."/>
            <person name="Alcaraz L.D."/>
            <person name="Aerts A."/>
            <person name="Antal Z."/>
            <person name="Atanasova L."/>
            <person name="Cervantes-Badillo M.G."/>
            <person name="Challacombe J."/>
            <person name="Chertkov O."/>
            <person name="McCluskey K."/>
            <person name="Coulpier F."/>
            <person name="Deshpande N."/>
            <person name="von Doehren H."/>
            <person name="Ebbole D.J."/>
            <person name="Esquivel-Naranjo E.U."/>
            <person name="Fekete E."/>
            <person name="Flipphi M."/>
            <person name="Glaser F."/>
            <person name="Gomez-Rodriguez E.Y."/>
            <person name="Gruber S."/>
            <person name="Han C."/>
            <person name="Henrissat B."/>
            <person name="Hermosa R."/>
            <person name="Hernandez-Onate M."/>
            <person name="Karaffa L."/>
            <person name="Kosti I."/>
            <person name="Le Crom S."/>
            <person name="Lindquist E."/>
            <person name="Lucas S."/>
            <person name="Luebeck M."/>
            <person name="Luebeck P.S."/>
            <person name="Margeot A."/>
            <person name="Metz B."/>
            <person name="Misra M."/>
            <person name="Nevalainen H."/>
            <person name="Omann M."/>
            <person name="Packer N."/>
            <person name="Perrone G."/>
            <person name="Uresti-Rivera E.E."/>
            <person name="Salamov A."/>
            <person name="Schmoll M."/>
            <person name="Seiboth B."/>
            <person name="Shapiro H."/>
            <person name="Sukno S."/>
            <person name="Tamayo-Ramos J.A."/>
            <person name="Tisch D."/>
            <person name="Wiest A."/>
            <person name="Wilkinson H.H."/>
            <person name="Zhang M."/>
            <person name="Coutinho P.M."/>
            <person name="Kenerley C.M."/>
            <person name="Monte E."/>
            <person name="Baker S.E."/>
            <person name="Grigoriev I.V."/>
        </authorList>
    </citation>
    <scope>NUCLEOTIDE SEQUENCE [LARGE SCALE GENOMIC DNA]</scope>
    <source>
        <strain evidence="14">ATCC 20476 / IMI 206040</strain>
    </source>
</reference>
<dbReference type="HOGENOM" id="CLU_000604_17_8_1"/>
<dbReference type="InterPro" id="IPR003439">
    <property type="entry name" value="ABC_transporter-like_ATP-bd"/>
</dbReference>
<feature type="transmembrane region" description="Helical" evidence="10">
    <location>
        <begin position="907"/>
        <end position="930"/>
    </location>
</feature>
<keyword evidence="4 10" id="KW-0812">Transmembrane</keyword>
<dbReference type="STRING" id="452589.G9NFP2"/>
<feature type="transmembrane region" description="Helical" evidence="10">
    <location>
        <begin position="156"/>
        <end position="180"/>
    </location>
</feature>
<dbReference type="GO" id="GO:0012505">
    <property type="term" value="C:endomembrane system"/>
    <property type="evidence" value="ECO:0007669"/>
    <property type="project" value="UniProtKB-SubCell"/>
</dbReference>
<dbReference type="PANTHER" id="PTHR43394">
    <property type="entry name" value="ATP-DEPENDENT PERMEASE MDL1, MITOCHONDRIAL"/>
    <property type="match status" value="1"/>
</dbReference>
<evidence type="ECO:0000313" key="13">
    <source>
        <dbReference type="EMBL" id="EHK50791.1"/>
    </source>
</evidence>
<keyword evidence="7 10" id="KW-1133">Transmembrane helix</keyword>
<dbReference type="GO" id="GO:0005524">
    <property type="term" value="F:ATP binding"/>
    <property type="evidence" value="ECO:0007669"/>
    <property type="project" value="UniProtKB-KW"/>
</dbReference>
<feature type="compositionally biased region" description="Low complexity" evidence="9">
    <location>
        <begin position="106"/>
        <end position="118"/>
    </location>
</feature>
<feature type="domain" description="ABC transporter" evidence="11">
    <location>
        <begin position="460"/>
        <end position="721"/>
    </location>
</feature>
<feature type="domain" description="ABC transmembrane type-1" evidence="12">
    <location>
        <begin position="161"/>
        <end position="422"/>
    </location>
</feature>
<evidence type="ECO:0000259" key="12">
    <source>
        <dbReference type="PROSITE" id="PS50929"/>
    </source>
</evidence>
<feature type="transmembrane region" description="Helical" evidence="10">
    <location>
        <begin position="285"/>
        <end position="305"/>
    </location>
</feature>
<dbReference type="FunFam" id="3.40.50.300:FF:000913">
    <property type="entry name" value="ABC multidrug transporter SitT"/>
    <property type="match status" value="1"/>
</dbReference>
<feature type="transmembrane region" description="Helical" evidence="10">
    <location>
        <begin position="790"/>
        <end position="813"/>
    </location>
</feature>
<dbReference type="FunFam" id="3.40.50.300:FF:001530">
    <property type="entry name" value="ABC multidrug transporter (Eurofung)"/>
    <property type="match status" value="1"/>
</dbReference>
<feature type="transmembrane region" description="Helical" evidence="10">
    <location>
        <begin position="311"/>
        <end position="330"/>
    </location>
</feature>
<sequence length="1331" mass="145800">MQISIASYLSSTSGMTSRIRVSVQWQSARDETRSVMPHQLLGTDFLAKGARTWNRLLDAALLLLYTSLGGFVRFIPCYPTGKSLYDAQLLSRMDEKSTGQQQEGQTSLTSSTVSPSVTADPIGNQPIQDGSQGQAEQKPQLKDYFRVFSYATKIDILAYTVGVIASIATGVTLPLMNVVFGSFVGNLSGFSQSSSDGDASRLKHQIDKLSLYMFFLFIARLVLNYANKFTFRMAGIRLSSAIRLHYLQKLFGQSVHALDSMSPGYAINTITSTSNTLQLGISEKLGVFFEYNATIIAALVVAFHANWKLSFVVISVVAFIILTVSILMPFTAKASGQMVQADANASSIASDALAGVRMIAACGAENRIAQKYAFFVNEMRRHGNKMTPLIALQFALTFFAVFGCFGLAFWFGTKLYLEGHLDNFGTITVAAARQFLNVIDAPQPNQGQLKSPEVNPKEDITLKQVTFAYPGRPHIKILDGLDLRIEAGKTTAIVGPSGSGKSTIVGLIEQWYSLSESTTSMPEEHGGAIKPSGTVSIGDRSLDEVDLKWWRSQIGLVQQEPFLFNGTIYTNVANGLIGTQWESSSEEQKRELVIQACKEAFADEFINKLPMGYETPVGDGGTKLSGGQRQRIAIARAIVRQPNILIFDEATSAIDVRGERIVQAALDRAAQSRTTITIAHRLSTVQKADRIVVLRQGRVVESGTHESLLAIPDGTYSNLVHAQNISLGDETKEASMERDLEEDIQMSSLPPKDKTELTVEDVSSHSIQQHSRSFWKSFGRLLYESKDSHYLMILIFIFTASAGATGPVQALLFAHVIDVSKYTGSKLRSESEFWSGMFGVLAAGAGISYFGSLSTSLRNGLIIRSKYQKEYFESTLWQRMAFFDQEEHSQGAIVARVASDPQRLDELLGASMASVYIAVFSIVGSVSIAFAFGWKLAVVACCVVLPISIVASFFRFKYELQFERMNNEVFAESSKFASESIAAFRTVSAFTLEETICKRFETLCRNHVAAAFKKARWATFLVGLSDSATIPCQALLLYYGGRLLANGELTVLKFFVSFMVALNAGEAAGQSLSYGPSAAQVTTASNRILDMRESRFQDKVGVNEEIPGSDGGVKIELRNIHFKYPTRDVPVFEGLNLTIEKGQFAALVGASGCGKTSIISLLERFYDPAEGKILYNGKDIAELSVKAYRRQLSLVSQESSLFHGVDPSTVSDEQLHQACRDASIHDFIVSLPEGFSTPVGSRGVSLSGGQKQRISIARALIRSPKILLLDEATSSLDPENEKLVQEALEHASKDVIFVFGDGKILEKGSHSELLERKGVYWRMCKSQALDA</sequence>
<dbReference type="GO" id="GO:0090374">
    <property type="term" value="P:oligopeptide export from mitochondrion"/>
    <property type="evidence" value="ECO:0007669"/>
    <property type="project" value="TreeGrafter"/>
</dbReference>
<dbReference type="SUPFAM" id="SSF90123">
    <property type="entry name" value="ABC transporter transmembrane region"/>
    <property type="match status" value="2"/>
</dbReference>
<dbReference type="PROSITE" id="PS00211">
    <property type="entry name" value="ABC_TRANSPORTER_1"/>
    <property type="match status" value="2"/>
</dbReference>
<dbReference type="SUPFAM" id="SSF52540">
    <property type="entry name" value="P-loop containing nucleoside triphosphate hydrolases"/>
    <property type="match status" value="2"/>
</dbReference>
<dbReference type="InterPro" id="IPR017871">
    <property type="entry name" value="ABC_transporter-like_CS"/>
</dbReference>
<dbReference type="EMBL" id="ABDG02000013">
    <property type="protein sequence ID" value="EHK50791.1"/>
    <property type="molecule type" value="Genomic_DNA"/>
</dbReference>
<dbReference type="Pfam" id="PF00664">
    <property type="entry name" value="ABC_membrane"/>
    <property type="match status" value="2"/>
</dbReference>
<feature type="transmembrane region" description="Helical" evidence="10">
    <location>
        <begin position="833"/>
        <end position="857"/>
    </location>
</feature>
<evidence type="ECO:0000256" key="8">
    <source>
        <dbReference type="ARBA" id="ARBA00023136"/>
    </source>
</evidence>
<evidence type="ECO:0000256" key="1">
    <source>
        <dbReference type="ARBA" id="ARBA00004141"/>
    </source>
</evidence>
<evidence type="ECO:0000256" key="3">
    <source>
        <dbReference type="ARBA" id="ARBA00007577"/>
    </source>
</evidence>
<feature type="transmembrane region" description="Helical" evidence="10">
    <location>
        <begin position="936"/>
        <end position="956"/>
    </location>
</feature>
<dbReference type="InterPro" id="IPR003593">
    <property type="entry name" value="AAA+_ATPase"/>
</dbReference>
<evidence type="ECO:0000313" key="14">
    <source>
        <dbReference type="Proteomes" id="UP000005426"/>
    </source>
</evidence>
<protein>
    <submittedName>
        <fullName evidence="13">Multidrug resistance-type transporter protein</fullName>
    </submittedName>
</protein>
<dbReference type="PROSITE" id="PS50893">
    <property type="entry name" value="ABC_TRANSPORTER_2"/>
    <property type="match status" value="2"/>
</dbReference>
<evidence type="ECO:0000256" key="2">
    <source>
        <dbReference type="ARBA" id="ARBA00004308"/>
    </source>
</evidence>
<evidence type="ECO:0000256" key="9">
    <source>
        <dbReference type="SAM" id="MobiDB-lite"/>
    </source>
</evidence>
<evidence type="ECO:0000256" key="7">
    <source>
        <dbReference type="ARBA" id="ARBA00022989"/>
    </source>
</evidence>
<gene>
    <name evidence="13" type="ORF">TRIATDRAFT_269904</name>
</gene>
<keyword evidence="6" id="KW-0067">ATP-binding</keyword>
<evidence type="ECO:0000256" key="6">
    <source>
        <dbReference type="ARBA" id="ARBA00022840"/>
    </source>
</evidence>
<dbReference type="SMART" id="SM00382">
    <property type="entry name" value="AAA"/>
    <property type="match status" value="2"/>
</dbReference>
<dbReference type="InterPro" id="IPR027417">
    <property type="entry name" value="P-loop_NTPase"/>
</dbReference>
<dbReference type="InterPro" id="IPR011527">
    <property type="entry name" value="ABC1_TM_dom"/>
</dbReference>
<dbReference type="Gene3D" id="3.40.50.300">
    <property type="entry name" value="P-loop containing nucleotide triphosphate hydrolases"/>
    <property type="match status" value="2"/>
</dbReference>
<comment type="caution">
    <text evidence="13">The sequence shown here is derived from an EMBL/GenBank/DDBJ whole genome shotgun (WGS) entry which is preliminary data.</text>
</comment>
<evidence type="ECO:0000256" key="10">
    <source>
        <dbReference type="SAM" id="Phobius"/>
    </source>
</evidence>
<evidence type="ECO:0000256" key="4">
    <source>
        <dbReference type="ARBA" id="ARBA00022692"/>
    </source>
</evidence>
<dbReference type="Proteomes" id="UP000005426">
    <property type="component" value="Unassembled WGS sequence"/>
</dbReference>
<keyword evidence="8 10" id="KW-0472">Membrane</keyword>
<feature type="transmembrane region" description="Helical" evidence="10">
    <location>
        <begin position="389"/>
        <end position="411"/>
    </location>
</feature>
<evidence type="ECO:0000259" key="11">
    <source>
        <dbReference type="PROSITE" id="PS50893"/>
    </source>
</evidence>
<dbReference type="InterPro" id="IPR039421">
    <property type="entry name" value="Type_1_exporter"/>
</dbReference>
<feature type="domain" description="ABC transmembrane type-1" evidence="12">
    <location>
        <begin position="793"/>
        <end position="1080"/>
    </location>
</feature>
<feature type="region of interest" description="Disordered" evidence="9">
    <location>
        <begin position="730"/>
        <end position="749"/>
    </location>
</feature>
<dbReference type="InterPro" id="IPR036640">
    <property type="entry name" value="ABC1_TM_sf"/>
</dbReference>
<dbReference type="CDD" id="cd18578">
    <property type="entry name" value="ABC_6TM_Pgp_ABCB1_D2_like"/>
    <property type="match status" value="1"/>
</dbReference>
<accession>G9NFP2</accession>
<dbReference type="OrthoDB" id="6500128at2759"/>
<comment type="similarity">
    <text evidence="3">Belongs to the ABC transporter superfamily. ABCB family. Multidrug resistance exporter (TC 3.A.1.201) subfamily.</text>
</comment>
<keyword evidence="5" id="KW-0547">Nucleotide-binding</keyword>
<dbReference type="Gene3D" id="1.20.1560.10">
    <property type="entry name" value="ABC transporter type 1, transmembrane domain"/>
    <property type="match status" value="2"/>
</dbReference>
<keyword evidence="14" id="KW-1185">Reference proteome</keyword>
<feature type="region of interest" description="Disordered" evidence="9">
    <location>
        <begin position="95"/>
        <end position="136"/>
    </location>
</feature>
<dbReference type="Pfam" id="PF00005">
    <property type="entry name" value="ABC_tran"/>
    <property type="match status" value="2"/>
</dbReference>
<dbReference type="GO" id="GO:0005743">
    <property type="term" value="C:mitochondrial inner membrane"/>
    <property type="evidence" value="ECO:0007669"/>
    <property type="project" value="TreeGrafter"/>
</dbReference>
<dbReference type="CDD" id="cd18577">
    <property type="entry name" value="ABC_6TM_Pgp_ABCB1_D1_like"/>
    <property type="match status" value="1"/>
</dbReference>
<proteinExistence type="inferred from homology"/>
<feature type="transmembrane region" description="Helical" evidence="10">
    <location>
        <begin position="209"/>
        <end position="227"/>
    </location>
</feature>
<feature type="domain" description="ABC transporter" evidence="11">
    <location>
        <begin position="1115"/>
        <end position="1326"/>
    </location>
</feature>
<dbReference type="eggNOG" id="KOG0055">
    <property type="taxonomic scope" value="Eukaryota"/>
</dbReference>
<feature type="compositionally biased region" description="Polar residues" evidence="9">
    <location>
        <begin position="125"/>
        <end position="136"/>
    </location>
</feature>
<comment type="subcellular location">
    <subcellularLocation>
        <location evidence="2">Endomembrane system</location>
    </subcellularLocation>
    <subcellularLocation>
        <location evidence="1">Membrane</location>
        <topology evidence="1">Multi-pass membrane protein</topology>
    </subcellularLocation>
</comment>
<dbReference type="GO" id="GO:0015421">
    <property type="term" value="F:ABC-type oligopeptide transporter activity"/>
    <property type="evidence" value="ECO:0007669"/>
    <property type="project" value="TreeGrafter"/>
</dbReference>
<organism evidence="13 14">
    <name type="scientific">Hypocrea atroviridis (strain ATCC 20476 / IMI 206040)</name>
    <name type="common">Trichoderma atroviride</name>
    <dbReference type="NCBI Taxonomy" id="452589"/>
    <lineage>
        <taxon>Eukaryota</taxon>
        <taxon>Fungi</taxon>
        <taxon>Dikarya</taxon>
        <taxon>Ascomycota</taxon>
        <taxon>Pezizomycotina</taxon>
        <taxon>Sordariomycetes</taxon>
        <taxon>Hypocreomycetidae</taxon>
        <taxon>Hypocreales</taxon>
        <taxon>Hypocreaceae</taxon>
        <taxon>Trichoderma</taxon>
    </lineage>
</organism>
<dbReference type="GO" id="GO:0016887">
    <property type="term" value="F:ATP hydrolysis activity"/>
    <property type="evidence" value="ECO:0007669"/>
    <property type="project" value="InterPro"/>
</dbReference>
<dbReference type="PROSITE" id="PS50929">
    <property type="entry name" value="ABC_TM1F"/>
    <property type="match status" value="2"/>
</dbReference>
<evidence type="ECO:0000256" key="5">
    <source>
        <dbReference type="ARBA" id="ARBA00022741"/>
    </source>
</evidence>
<name>G9NFP2_HYPAI</name>
<dbReference type="PANTHER" id="PTHR43394:SF1">
    <property type="entry name" value="ATP-BINDING CASSETTE SUB-FAMILY B MEMBER 10, MITOCHONDRIAL"/>
    <property type="match status" value="1"/>
</dbReference>